<dbReference type="SUPFAM" id="SSF53383">
    <property type="entry name" value="PLP-dependent transferases"/>
    <property type="match status" value="2"/>
</dbReference>
<keyword evidence="5 8" id="KW-0663">Pyridoxal phosphate</keyword>
<comment type="similarity">
    <text evidence="3 8">Belongs to the GcvP family.</text>
</comment>
<dbReference type="GO" id="GO:0019464">
    <property type="term" value="P:glycine decarboxylation via glycine cleavage system"/>
    <property type="evidence" value="ECO:0007669"/>
    <property type="project" value="UniProtKB-UniRule"/>
</dbReference>
<dbReference type="NCBIfam" id="TIGR00461">
    <property type="entry name" value="gcvP"/>
    <property type="match status" value="1"/>
</dbReference>
<dbReference type="OrthoDB" id="9801272at2"/>
<evidence type="ECO:0000256" key="3">
    <source>
        <dbReference type="ARBA" id="ARBA00010756"/>
    </source>
</evidence>
<comment type="cofactor">
    <cofactor evidence="1 8 9">
        <name>pyridoxal 5'-phosphate</name>
        <dbReference type="ChEBI" id="CHEBI:597326"/>
    </cofactor>
</comment>
<dbReference type="Pfam" id="PF21478">
    <property type="entry name" value="GcvP2_C"/>
    <property type="match status" value="1"/>
</dbReference>
<dbReference type="FunFam" id="3.40.640.10:FF:000005">
    <property type="entry name" value="Glycine dehydrogenase (decarboxylating), mitochondrial"/>
    <property type="match status" value="1"/>
</dbReference>
<dbReference type="Gene3D" id="3.90.1150.10">
    <property type="entry name" value="Aspartate Aminotransferase, domain 1"/>
    <property type="match status" value="2"/>
</dbReference>
<sequence length="962" mass="105211">MNIDTPLNALHDDDAFIGRHIGPDASAIQLMLENLGYSDLDALVKATVPESIALNKPLALDPPRSEQQALASLKELADQIDLRRSYIGLGYHDTITPPVIVRNVLENPGWYTAYTPYQPEISQGRLETLIAYQQMVLDLTGMELANASMLDEATAAAEAMALAKRVSKNKASQQFFLDEACLPQTRDVVETRAERFGFDIIVGPAAEAGQHDVFGALLQYPDRYGRITDLSNIATELHDKKAIVCVAADLMSLTLLTPPGEMEADVVVGNTQRFGVPMGLGGPHAAYFATRDAFKRAVPGRIIGVSVDSRGKQSYRMSLQTREQHIRREKANSNICTAQVLLANIAAMYAMYHGPVGLQKIALRIHRLTRILAAGLHSNNLNINETFFDTLTLQVTAEQRTEILHRADAARINLRTTETDAIGISLDETTTVDDIATLLAVITGDTVTPDNIKQLDSGLYPQFGIPATLQRQSPFMQHAVFNRYHNETDMLRYLKRLENRDLSLAHAMIPLGSCTMKLNATAEMMPITWPAFSKPHPFVPADQVSGYRSMIEGLEHMLAEICGFDAVSMQPNSGAQGEYAGLLAIRRYLDAQGQKERTVCLIPSSAHGTNPASAQMLGMKVVVVACDEKGNIDLEDLKAKSAQYSDTLAALMITYPSTHGVFEETVKEVCQIIHDHGGQVYLDGANLNAQVGLARPGDIGADVSHVNLHKTFCIPHGGGGPGMGPIGIKKHLQPYVANHSVVALDGPEKDSGAVSAAPWGSASILPISWMYITMMGASGLLKASQVAILSANYIASRLEGHYPVLYTGKNGRVAHECIIDLRPLKATTGITDEDVAKRLMDYGFHAPTMSFPVPGTLMIEPTESEPLQELDRFIAAMIGIRQEIARIESGELDAENNMLKQAPHTLADIMDESWDRPYSKAEAAYPVDSLREDKFWPSVNRIDNVYGDRNLFCACPSIDDYR</sequence>
<dbReference type="GO" id="GO:0030170">
    <property type="term" value="F:pyridoxal phosphate binding"/>
    <property type="evidence" value="ECO:0007669"/>
    <property type="project" value="TreeGrafter"/>
</dbReference>
<evidence type="ECO:0000256" key="4">
    <source>
        <dbReference type="ARBA" id="ARBA00011690"/>
    </source>
</evidence>
<dbReference type="AlphaFoldDB" id="A0A917GLV2"/>
<dbReference type="FunFam" id="3.40.640.10:FF:000007">
    <property type="entry name" value="glycine dehydrogenase (Decarboxylating), mitochondrial"/>
    <property type="match status" value="1"/>
</dbReference>
<dbReference type="InterPro" id="IPR003437">
    <property type="entry name" value="GcvP"/>
</dbReference>
<evidence type="ECO:0000259" key="11">
    <source>
        <dbReference type="Pfam" id="PF21478"/>
    </source>
</evidence>
<comment type="caution">
    <text evidence="12">The sequence shown here is derived from an EMBL/GenBank/DDBJ whole genome shotgun (WGS) entry which is preliminary data.</text>
</comment>
<evidence type="ECO:0000256" key="8">
    <source>
        <dbReference type="HAMAP-Rule" id="MF_00711"/>
    </source>
</evidence>
<dbReference type="GO" id="GO:0005960">
    <property type="term" value="C:glycine cleavage complex"/>
    <property type="evidence" value="ECO:0007669"/>
    <property type="project" value="TreeGrafter"/>
</dbReference>
<feature type="domain" description="Glycine cleavage system P-protein N-terminal" evidence="10">
    <location>
        <begin position="465"/>
        <end position="733"/>
    </location>
</feature>
<feature type="domain" description="Glycine cleavage system P-protein N-terminal" evidence="10">
    <location>
        <begin position="19"/>
        <end position="441"/>
    </location>
</feature>
<dbReference type="FunFam" id="3.90.1150.10:FF:000007">
    <property type="entry name" value="Glycine dehydrogenase (decarboxylating), mitochondrial"/>
    <property type="match status" value="1"/>
</dbReference>
<dbReference type="InterPro" id="IPR015424">
    <property type="entry name" value="PyrdxlP-dep_Trfase"/>
</dbReference>
<organism evidence="12 13">
    <name type="scientific">Pseudohongiella nitratireducens</name>
    <dbReference type="NCBI Taxonomy" id="1768907"/>
    <lineage>
        <taxon>Bacteria</taxon>
        <taxon>Pseudomonadati</taxon>
        <taxon>Pseudomonadota</taxon>
        <taxon>Gammaproteobacteria</taxon>
        <taxon>Pseudomonadales</taxon>
        <taxon>Pseudohongiellaceae</taxon>
        <taxon>Pseudohongiella</taxon>
    </lineage>
</organism>
<evidence type="ECO:0000313" key="12">
    <source>
        <dbReference type="EMBL" id="GGG50538.1"/>
    </source>
</evidence>
<gene>
    <name evidence="12" type="primary">gcvP2</name>
    <name evidence="8" type="synonym">gcvP</name>
    <name evidence="12" type="ORF">GCM10011403_04610</name>
</gene>
<dbReference type="Proteomes" id="UP000627715">
    <property type="component" value="Unassembled WGS sequence"/>
</dbReference>
<feature type="domain" description="Glycine dehydrogenase C-terminal" evidence="11">
    <location>
        <begin position="783"/>
        <end position="904"/>
    </location>
</feature>
<dbReference type="InterPro" id="IPR015422">
    <property type="entry name" value="PyrdxlP-dep_Trfase_small"/>
</dbReference>
<dbReference type="CDD" id="cd00613">
    <property type="entry name" value="GDC-P"/>
    <property type="match status" value="2"/>
</dbReference>
<reference evidence="12" key="2">
    <citation type="submission" date="2020-09" db="EMBL/GenBank/DDBJ databases">
        <authorList>
            <person name="Sun Q."/>
            <person name="Zhou Y."/>
        </authorList>
    </citation>
    <scope>NUCLEOTIDE SEQUENCE</scope>
    <source>
        <strain evidence="12">CGMCC 1.15425</strain>
    </source>
</reference>
<dbReference type="InterPro" id="IPR049316">
    <property type="entry name" value="GDC-P_C"/>
</dbReference>
<comment type="subunit">
    <text evidence="4 8">The glycine cleavage system is composed of four proteins: P, T, L and H.</text>
</comment>
<dbReference type="Gene3D" id="3.40.640.10">
    <property type="entry name" value="Type I PLP-dependent aspartate aminotransferase-like (Major domain)"/>
    <property type="match status" value="2"/>
</dbReference>
<dbReference type="InterPro" id="IPR015421">
    <property type="entry name" value="PyrdxlP-dep_Trfase_major"/>
</dbReference>
<evidence type="ECO:0000256" key="2">
    <source>
        <dbReference type="ARBA" id="ARBA00003788"/>
    </source>
</evidence>
<dbReference type="HAMAP" id="MF_00711">
    <property type="entry name" value="GcvP"/>
    <property type="match status" value="1"/>
</dbReference>
<evidence type="ECO:0000256" key="5">
    <source>
        <dbReference type="ARBA" id="ARBA00022898"/>
    </source>
</evidence>
<evidence type="ECO:0000256" key="6">
    <source>
        <dbReference type="ARBA" id="ARBA00023002"/>
    </source>
</evidence>
<dbReference type="EC" id="1.4.4.2" evidence="8"/>
<feature type="modified residue" description="N6-(pyridoxal phosphate)lysine" evidence="8 9">
    <location>
        <position position="710"/>
    </location>
</feature>
<dbReference type="GO" id="GO:0004375">
    <property type="term" value="F:glycine dehydrogenase (decarboxylating) activity"/>
    <property type="evidence" value="ECO:0007669"/>
    <property type="project" value="UniProtKB-EC"/>
</dbReference>
<evidence type="ECO:0000259" key="10">
    <source>
        <dbReference type="Pfam" id="PF02347"/>
    </source>
</evidence>
<dbReference type="PANTHER" id="PTHR11773:SF13">
    <property type="entry name" value="GLYCINE DEHYDROGENASE (DECARBOXYLATING)"/>
    <property type="match status" value="1"/>
</dbReference>
<protein>
    <recommendedName>
        <fullName evidence="8">Glycine dehydrogenase (decarboxylating)</fullName>
        <ecNumber evidence="8">1.4.4.2</ecNumber>
    </recommendedName>
    <alternativeName>
        <fullName evidence="8">Glycine cleavage system P-protein</fullName>
    </alternativeName>
    <alternativeName>
        <fullName evidence="8">Glycine decarboxylase</fullName>
    </alternativeName>
    <alternativeName>
        <fullName evidence="8">Glycine dehydrogenase (aminomethyl-transferring)</fullName>
    </alternativeName>
</protein>
<dbReference type="RefSeq" id="WP_068811647.1">
    <property type="nucleotide sequence ID" value="NZ_BMIY01000002.1"/>
</dbReference>
<evidence type="ECO:0000256" key="9">
    <source>
        <dbReference type="PIRSR" id="PIRSR603437-50"/>
    </source>
</evidence>
<comment type="function">
    <text evidence="2 8">The glycine cleavage system catalyzes the degradation of glycine. The P protein binds the alpha-amino group of glycine through its pyridoxal phosphate cofactor; CO(2) is released and the remaining methylamine moiety is then transferred to the lipoamide cofactor of the H protein.</text>
</comment>
<dbReference type="GO" id="GO:0005829">
    <property type="term" value="C:cytosol"/>
    <property type="evidence" value="ECO:0007669"/>
    <property type="project" value="TreeGrafter"/>
</dbReference>
<comment type="catalytic activity">
    <reaction evidence="7 8">
        <text>N(6)-[(R)-lipoyl]-L-lysyl-[glycine-cleavage complex H protein] + glycine + H(+) = N(6)-[(R)-S(8)-aminomethyldihydrolipoyl]-L-lysyl-[glycine-cleavage complex H protein] + CO2</text>
        <dbReference type="Rhea" id="RHEA:24304"/>
        <dbReference type="Rhea" id="RHEA-COMP:10494"/>
        <dbReference type="Rhea" id="RHEA-COMP:10495"/>
        <dbReference type="ChEBI" id="CHEBI:15378"/>
        <dbReference type="ChEBI" id="CHEBI:16526"/>
        <dbReference type="ChEBI" id="CHEBI:57305"/>
        <dbReference type="ChEBI" id="CHEBI:83099"/>
        <dbReference type="ChEBI" id="CHEBI:83143"/>
        <dbReference type="EC" id="1.4.4.2"/>
    </reaction>
</comment>
<reference evidence="12" key="1">
    <citation type="journal article" date="2014" name="Int. J. Syst. Evol. Microbiol.">
        <title>Complete genome sequence of Corynebacterium casei LMG S-19264T (=DSM 44701T), isolated from a smear-ripened cheese.</title>
        <authorList>
            <consortium name="US DOE Joint Genome Institute (JGI-PGF)"/>
            <person name="Walter F."/>
            <person name="Albersmeier A."/>
            <person name="Kalinowski J."/>
            <person name="Ruckert C."/>
        </authorList>
    </citation>
    <scope>NUCLEOTIDE SEQUENCE</scope>
    <source>
        <strain evidence="12">CGMCC 1.15425</strain>
    </source>
</reference>
<evidence type="ECO:0000256" key="7">
    <source>
        <dbReference type="ARBA" id="ARBA00049026"/>
    </source>
</evidence>
<dbReference type="NCBIfam" id="NF003346">
    <property type="entry name" value="PRK04366.1"/>
    <property type="match status" value="1"/>
</dbReference>
<dbReference type="Pfam" id="PF02347">
    <property type="entry name" value="GDC-P"/>
    <property type="match status" value="2"/>
</dbReference>
<accession>A0A917GLV2</accession>
<keyword evidence="6 8" id="KW-0560">Oxidoreductase</keyword>
<dbReference type="GO" id="GO:0016594">
    <property type="term" value="F:glycine binding"/>
    <property type="evidence" value="ECO:0007669"/>
    <property type="project" value="TreeGrafter"/>
</dbReference>
<dbReference type="InterPro" id="IPR020581">
    <property type="entry name" value="GDC_P"/>
</dbReference>
<keyword evidence="13" id="KW-1185">Reference proteome</keyword>
<dbReference type="EMBL" id="BMIY01000002">
    <property type="protein sequence ID" value="GGG50538.1"/>
    <property type="molecule type" value="Genomic_DNA"/>
</dbReference>
<name>A0A917GLV2_9GAMM</name>
<dbReference type="InterPro" id="IPR049315">
    <property type="entry name" value="GDC-P_N"/>
</dbReference>
<evidence type="ECO:0000313" key="13">
    <source>
        <dbReference type="Proteomes" id="UP000627715"/>
    </source>
</evidence>
<evidence type="ECO:0000256" key="1">
    <source>
        <dbReference type="ARBA" id="ARBA00001933"/>
    </source>
</evidence>
<dbReference type="PANTHER" id="PTHR11773">
    <property type="entry name" value="GLYCINE DEHYDROGENASE, DECARBOXYLATING"/>
    <property type="match status" value="1"/>
</dbReference>
<proteinExistence type="inferred from homology"/>